<dbReference type="FunFam" id="3.40.20.10:FF:000024">
    <property type="entry name" value="Glia maturation factor"/>
    <property type="match status" value="1"/>
</dbReference>
<dbReference type="SMART" id="SM00102">
    <property type="entry name" value="ADF"/>
    <property type="match status" value="1"/>
</dbReference>
<keyword evidence="3" id="KW-0339">Growth factor</keyword>
<evidence type="ECO:0000256" key="1">
    <source>
        <dbReference type="ARBA" id="ARBA00010055"/>
    </source>
</evidence>
<evidence type="ECO:0000256" key="2">
    <source>
        <dbReference type="ARBA" id="ARBA00022990"/>
    </source>
</evidence>
<keyword evidence="7" id="KW-1185">Reference proteome</keyword>
<evidence type="ECO:0000256" key="3">
    <source>
        <dbReference type="ARBA" id="ARBA00023030"/>
    </source>
</evidence>
<dbReference type="CDD" id="cd11283">
    <property type="entry name" value="ADF_GMF-beta_like"/>
    <property type="match status" value="1"/>
</dbReference>
<name>A0A2U9B4R2_SCOMX</name>
<dbReference type="InterPro" id="IPR011171">
    <property type="entry name" value="GMF"/>
</dbReference>
<dbReference type="InterPro" id="IPR029006">
    <property type="entry name" value="ADF-H/Gelsolin-like_dom_sf"/>
</dbReference>
<dbReference type="Proteomes" id="UP000246464">
    <property type="component" value="Chromosome 3"/>
</dbReference>
<protein>
    <submittedName>
        <fullName evidence="6">Putative glia maturation factor gamma-like isoform 3</fullName>
    </submittedName>
</protein>
<dbReference type="GO" id="GO:0008083">
    <property type="term" value="F:growth factor activity"/>
    <property type="evidence" value="ECO:0007669"/>
    <property type="project" value="UniProtKB-KW"/>
</dbReference>
<accession>A0A2U9B4R2</accession>
<keyword evidence="2" id="KW-0007">Acetylation</keyword>
<dbReference type="InterPro" id="IPR002108">
    <property type="entry name" value="ADF-H"/>
</dbReference>
<evidence type="ECO:0000256" key="4">
    <source>
        <dbReference type="SAM" id="MobiDB-lite"/>
    </source>
</evidence>
<gene>
    <name evidence="6" type="ORF">SMAX5B_009194</name>
</gene>
<evidence type="ECO:0000313" key="7">
    <source>
        <dbReference type="Proteomes" id="UP000246464"/>
    </source>
</evidence>
<feature type="region of interest" description="Disordered" evidence="4">
    <location>
        <begin position="21"/>
        <end position="53"/>
    </location>
</feature>
<organism evidence="6 7">
    <name type="scientific">Scophthalmus maximus</name>
    <name type="common">Turbot</name>
    <name type="synonym">Psetta maxima</name>
    <dbReference type="NCBI Taxonomy" id="52904"/>
    <lineage>
        <taxon>Eukaryota</taxon>
        <taxon>Metazoa</taxon>
        <taxon>Chordata</taxon>
        <taxon>Craniata</taxon>
        <taxon>Vertebrata</taxon>
        <taxon>Euteleostomi</taxon>
        <taxon>Actinopterygii</taxon>
        <taxon>Neopterygii</taxon>
        <taxon>Teleostei</taxon>
        <taxon>Neoteleostei</taxon>
        <taxon>Acanthomorphata</taxon>
        <taxon>Carangaria</taxon>
        <taxon>Pleuronectiformes</taxon>
        <taxon>Pleuronectoidei</taxon>
        <taxon>Scophthalmidae</taxon>
        <taxon>Scophthalmus</taxon>
    </lineage>
</organism>
<evidence type="ECO:0000259" key="5">
    <source>
        <dbReference type="PROSITE" id="PS51263"/>
    </source>
</evidence>
<dbReference type="PANTHER" id="PTHR11249">
    <property type="entry name" value="GLIAL FACTOR NATURATION FACTOR"/>
    <property type="match status" value="1"/>
</dbReference>
<dbReference type="PROSITE" id="PS51263">
    <property type="entry name" value="ADF_H"/>
    <property type="match status" value="1"/>
</dbReference>
<dbReference type="Pfam" id="PF00241">
    <property type="entry name" value="Cofilin_ADF"/>
    <property type="match status" value="1"/>
</dbReference>
<dbReference type="GO" id="GO:0030864">
    <property type="term" value="C:cortical actin cytoskeleton"/>
    <property type="evidence" value="ECO:0007669"/>
    <property type="project" value="TreeGrafter"/>
</dbReference>
<dbReference type="SUPFAM" id="SSF55753">
    <property type="entry name" value="Actin depolymerizing proteins"/>
    <property type="match status" value="1"/>
</dbReference>
<dbReference type="Gene3D" id="3.40.20.10">
    <property type="entry name" value="Severin"/>
    <property type="match status" value="1"/>
</dbReference>
<dbReference type="GO" id="GO:0034316">
    <property type="term" value="P:negative regulation of Arp2/3 complex-mediated actin nucleation"/>
    <property type="evidence" value="ECO:0007669"/>
    <property type="project" value="TreeGrafter"/>
</dbReference>
<sequence>MRDSGFVLFFVGGKHGDVRTRFKPKAGRSSVSRRSREGGELQEKHTEALKDGHRVSSNKALSFTAASTCVVEKRKHQCMLSLCLLPLPPKGGSPDSLRVAVSLLQTVSRRQRPPEDRRAKKKPLKMSSTLVVCEVDESLKAKLRKFRFRKETNNAAILMKIDMEKQLVILEEEYEDISLDELREELPERQPRFIVYSCKYAHADGRVSYPLCFIFSSPMGCKPEQQMMYAGSKNRLVQAAELTKVFETRSADDLTEEWLKNQLAFFG</sequence>
<proteinExistence type="inferred from homology"/>
<dbReference type="GO" id="GO:0071933">
    <property type="term" value="F:Arp2/3 complex binding"/>
    <property type="evidence" value="ECO:0007669"/>
    <property type="project" value="InterPro"/>
</dbReference>
<dbReference type="AlphaFoldDB" id="A0A2U9B4R2"/>
<feature type="domain" description="ADF-H" evidence="5">
    <location>
        <begin position="129"/>
        <end position="264"/>
    </location>
</feature>
<evidence type="ECO:0000313" key="6">
    <source>
        <dbReference type="EMBL" id="AWO98867.1"/>
    </source>
</evidence>
<dbReference type="STRING" id="52904.ENSSMAP00000015610"/>
<dbReference type="GO" id="GO:0071846">
    <property type="term" value="P:actin filament debranching"/>
    <property type="evidence" value="ECO:0007669"/>
    <property type="project" value="InterPro"/>
</dbReference>
<comment type="similarity">
    <text evidence="1">Belongs to the actin-binding proteins ADF family. GMF subfamily.</text>
</comment>
<dbReference type="EMBL" id="CP026245">
    <property type="protein sequence ID" value="AWO98867.1"/>
    <property type="molecule type" value="Genomic_DNA"/>
</dbReference>
<reference evidence="6 7" key="1">
    <citation type="submission" date="2017-12" db="EMBL/GenBank/DDBJ databases">
        <title>Integrating genomic resources of turbot (Scophthalmus maximus) in depth evaluation of genetic and physical mapping variation across individuals.</title>
        <authorList>
            <person name="Martinez P."/>
        </authorList>
    </citation>
    <scope>NUCLEOTIDE SEQUENCE [LARGE SCALE GENOMIC DNA]</scope>
</reference>
<dbReference type="PANTHER" id="PTHR11249:SF4">
    <property type="entry name" value="GLIA MATURATION FACTOR GAMMA"/>
    <property type="match status" value="1"/>
</dbReference>
<dbReference type="GO" id="GO:0003779">
    <property type="term" value="F:actin binding"/>
    <property type="evidence" value="ECO:0007669"/>
    <property type="project" value="InterPro"/>
</dbReference>
<feature type="compositionally biased region" description="Basic and acidic residues" evidence="4">
    <location>
        <begin position="34"/>
        <end position="53"/>
    </location>
</feature>